<feature type="compositionally biased region" description="Polar residues" evidence="1">
    <location>
        <begin position="227"/>
        <end position="240"/>
    </location>
</feature>
<reference evidence="2 3" key="1">
    <citation type="submission" date="2022-08" db="EMBL/GenBank/DDBJ databases">
        <authorList>
            <person name="Li F."/>
        </authorList>
    </citation>
    <scope>NUCLEOTIDE SEQUENCE [LARGE SCALE GENOMIC DNA]</scope>
    <source>
        <strain evidence="2 3">10F1B-8-1</strain>
    </source>
</reference>
<name>A0ABT1ZGH1_9MICO</name>
<dbReference type="Gene3D" id="2.180.10.10">
    <property type="entry name" value="RHS repeat-associated core"/>
    <property type="match status" value="1"/>
</dbReference>
<keyword evidence="3" id="KW-1185">Reference proteome</keyword>
<protein>
    <recommendedName>
        <fullName evidence="4">RHS repeat-associated core domain-containing protein</fullName>
    </recommendedName>
</protein>
<feature type="region of interest" description="Disordered" evidence="1">
    <location>
        <begin position="185"/>
        <end position="279"/>
    </location>
</feature>
<evidence type="ECO:0008006" key="4">
    <source>
        <dbReference type="Google" id="ProtNLM"/>
    </source>
</evidence>
<comment type="caution">
    <text evidence="2">The sequence shown here is derived from an EMBL/GenBank/DDBJ whole genome shotgun (WGS) entry which is preliminary data.</text>
</comment>
<feature type="compositionally biased region" description="Gly residues" evidence="1">
    <location>
        <begin position="192"/>
        <end position="206"/>
    </location>
</feature>
<evidence type="ECO:0000313" key="3">
    <source>
        <dbReference type="Proteomes" id="UP001205337"/>
    </source>
</evidence>
<proteinExistence type="predicted"/>
<dbReference type="RefSeq" id="WP_258798850.1">
    <property type="nucleotide sequence ID" value="NZ_JANTHX010000007.1"/>
</dbReference>
<dbReference type="EMBL" id="JANTHX010000007">
    <property type="protein sequence ID" value="MCS0499775.1"/>
    <property type="molecule type" value="Genomic_DNA"/>
</dbReference>
<accession>A0ABT1ZGH1</accession>
<sequence length="279" mass="28658">MVTPSGFEATYGLPGGATVRVDSAGAALGWAYPNLHGDVIVQADPAGVRVGVRASYDPFGQPVDPGTGLIGTTVADDAVPDTVSGSDADYAWVGGARKLYEHQGSVASIEMGARVFVAALGRFMSVDPVEGGVTNAYDYPADPINGYDLSGTVRDDWRLASVHCKCANVGGASGVKMTFGSQTAANTAADGPGRGGSGGSSGGGSGRAVVPTPTPTPATALEMLRSATVSPRVASQTDARLSQWHRRAFRMDDPERCIRTSSRPNGLIREPSSDDAQRG</sequence>
<evidence type="ECO:0000256" key="1">
    <source>
        <dbReference type="SAM" id="MobiDB-lite"/>
    </source>
</evidence>
<feature type="compositionally biased region" description="Basic and acidic residues" evidence="1">
    <location>
        <begin position="249"/>
        <end position="258"/>
    </location>
</feature>
<organism evidence="2 3">
    <name type="scientific">Protaetiibacter mangrovi</name>
    <dbReference type="NCBI Taxonomy" id="2970926"/>
    <lineage>
        <taxon>Bacteria</taxon>
        <taxon>Bacillati</taxon>
        <taxon>Actinomycetota</taxon>
        <taxon>Actinomycetes</taxon>
        <taxon>Micrococcales</taxon>
        <taxon>Microbacteriaceae</taxon>
        <taxon>Protaetiibacter</taxon>
    </lineage>
</organism>
<dbReference type="Proteomes" id="UP001205337">
    <property type="component" value="Unassembled WGS sequence"/>
</dbReference>
<gene>
    <name evidence="2" type="ORF">NUH29_09465</name>
</gene>
<evidence type="ECO:0000313" key="2">
    <source>
        <dbReference type="EMBL" id="MCS0499775.1"/>
    </source>
</evidence>